<keyword evidence="2" id="KW-1185">Reference proteome</keyword>
<name>A0A226D7D1_FOLCA</name>
<dbReference type="Proteomes" id="UP000198287">
    <property type="component" value="Unassembled WGS sequence"/>
</dbReference>
<dbReference type="EMBL" id="LNIX01000034">
    <property type="protein sequence ID" value="OXA40176.1"/>
    <property type="molecule type" value="Genomic_DNA"/>
</dbReference>
<comment type="caution">
    <text evidence="1">The sequence shown here is derived from an EMBL/GenBank/DDBJ whole genome shotgun (WGS) entry which is preliminary data.</text>
</comment>
<evidence type="ECO:0000313" key="2">
    <source>
        <dbReference type="Proteomes" id="UP000198287"/>
    </source>
</evidence>
<sequence length="117" mass="13418">MEAYLIFCFWLFAATIFLLVKIFFSTLEAPNTPQNHTAPVEMTTIWTMENEQKTAPVSHNVEEMPVPSYSQAVANFPSVEYVNEVDNYKNTNYLPPPSYEESVRMSDIAARELKIFA</sequence>
<accession>A0A226D7D1</accession>
<reference evidence="1 2" key="1">
    <citation type="submission" date="2015-12" db="EMBL/GenBank/DDBJ databases">
        <title>The genome of Folsomia candida.</title>
        <authorList>
            <person name="Faddeeva A."/>
            <person name="Derks M.F."/>
            <person name="Anvar Y."/>
            <person name="Smit S."/>
            <person name="Van Straalen N."/>
            <person name="Roelofs D."/>
        </authorList>
    </citation>
    <scope>NUCLEOTIDE SEQUENCE [LARGE SCALE GENOMIC DNA]</scope>
    <source>
        <strain evidence="1 2">VU population</strain>
        <tissue evidence="1">Whole body</tissue>
    </source>
</reference>
<evidence type="ECO:0000313" key="1">
    <source>
        <dbReference type="EMBL" id="OXA40176.1"/>
    </source>
</evidence>
<protein>
    <submittedName>
        <fullName evidence="1">Uncharacterized protein</fullName>
    </submittedName>
</protein>
<gene>
    <name evidence="1" type="ORF">Fcan01_25026</name>
</gene>
<proteinExistence type="predicted"/>
<organism evidence="1 2">
    <name type="scientific">Folsomia candida</name>
    <name type="common">Springtail</name>
    <dbReference type="NCBI Taxonomy" id="158441"/>
    <lineage>
        <taxon>Eukaryota</taxon>
        <taxon>Metazoa</taxon>
        <taxon>Ecdysozoa</taxon>
        <taxon>Arthropoda</taxon>
        <taxon>Hexapoda</taxon>
        <taxon>Collembola</taxon>
        <taxon>Entomobryomorpha</taxon>
        <taxon>Isotomoidea</taxon>
        <taxon>Isotomidae</taxon>
        <taxon>Proisotominae</taxon>
        <taxon>Folsomia</taxon>
    </lineage>
</organism>
<dbReference type="AlphaFoldDB" id="A0A226D7D1"/>